<evidence type="ECO:0000256" key="2">
    <source>
        <dbReference type="ARBA" id="ARBA00023315"/>
    </source>
</evidence>
<dbReference type="EMBL" id="CP098736">
    <property type="protein sequence ID" value="USE80088.1"/>
    <property type="molecule type" value="Genomic_DNA"/>
</dbReference>
<evidence type="ECO:0000313" key="4">
    <source>
        <dbReference type="EMBL" id="NNH11428.1"/>
    </source>
</evidence>
<evidence type="ECO:0000259" key="3">
    <source>
        <dbReference type="PROSITE" id="PS51186"/>
    </source>
</evidence>
<keyword evidence="1 4" id="KW-0808">Transferase</keyword>
<dbReference type="Proteomes" id="UP000542973">
    <property type="component" value="Unassembled WGS sequence"/>
</dbReference>
<reference evidence="4 6" key="1">
    <citation type="submission" date="2020-05" db="EMBL/GenBank/DDBJ databases">
        <title>MicrobeNet Type strains.</title>
        <authorList>
            <person name="Nicholson A.C."/>
        </authorList>
    </citation>
    <scope>NUCLEOTIDE SEQUENCE [LARGE SCALE GENOMIC DNA]</scope>
    <source>
        <strain evidence="4 6">ATCC 700815</strain>
    </source>
</reference>
<protein>
    <submittedName>
        <fullName evidence="4">GNAT family N-acetyltransferase</fullName>
        <ecNumber evidence="5">2.3.1.-</ecNumber>
    </submittedName>
</protein>
<dbReference type="PANTHER" id="PTHR43800:SF1">
    <property type="entry name" value="PEPTIDYL-LYSINE N-ACETYLTRANSFERASE YJAB"/>
    <property type="match status" value="1"/>
</dbReference>
<dbReference type="RefSeq" id="WP_053822918.1">
    <property type="nucleotide sequence ID" value="NZ_BAAAEB010000006.1"/>
</dbReference>
<evidence type="ECO:0000256" key="1">
    <source>
        <dbReference type="ARBA" id="ARBA00022679"/>
    </source>
</evidence>
<dbReference type="InterPro" id="IPR000182">
    <property type="entry name" value="GNAT_dom"/>
</dbReference>
<dbReference type="PANTHER" id="PTHR43800">
    <property type="entry name" value="PEPTIDYL-LYSINE N-ACETYLTRANSFERASE YJAB"/>
    <property type="match status" value="1"/>
</dbReference>
<dbReference type="Pfam" id="PF13508">
    <property type="entry name" value="Acetyltransf_7"/>
    <property type="match status" value="1"/>
</dbReference>
<dbReference type="EC" id="2.3.1.-" evidence="5"/>
<accession>A0A849BB47</accession>
<evidence type="ECO:0000313" key="7">
    <source>
        <dbReference type="Proteomes" id="UP001056648"/>
    </source>
</evidence>
<dbReference type="Proteomes" id="UP001056648">
    <property type="component" value="Chromosome 2"/>
</dbReference>
<proteinExistence type="predicted"/>
<dbReference type="CDD" id="cd04301">
    <property type="entry name" value="NAT_SF"/>
    <property type="match status" value="1"/>
</dbReference>
<gene>
    <name evidence="4" type="ORF">HLB16_11105</name>
    <name evidence="5" type="ORF">NDR89_09720</name>
</gene>
<name>A0A849BB47_9BURK</name>
<reference evidence="5" key="2">
    <citation type="submission" date="2022-06" db="EMBL/GenBank/DDBJ databases">
        <title>Complete genome sequence and characterization of Cupriavidus gilardii QJ1 isolated from contaminating cells.</title>
        <authorList>
            <person name="Qi J."/>
        </authorList>
    </citation>
    <scope>NUCLEOTIDE SEQUENCE</scope>
    <source>
        <strain evidence="5">QJ1</strain>
    </source>
</reference>
<dbReference type="GO" id="GO:0016747">
    <property type="term" value="F:acyltransferase activity, transferring groups other than amino-acyl groups"/>
    <property type="evidence" value="ECO:0007669"/>
    <property type="project" value="InterPro"/>
</dbReference>
<keyword evidence="2 5" id="KW-0012">Acyltransferase</keyword>
<dbReference type="PROSITE" id="PS51186">
    <property type="entry name" value="GNAT"/>
    <property type="match status" value="1"/>
</dbReference>
<dbReference type="SUPFAM" id="SSF55729">
    <property type="entry name" value="Acyl-CoA N-acyltransferases (Nat)"/>
    <property type="match status" value="1"/>
</dbReference>
<dbReference type="Gene3D" id="3.40.630.30">
    <property type="match status" value="1"/>
</dbReference>
<dbReference type="EMBL" id="JABEMD010000015">
    <property type="protein sequence ID" value="NNH11428.1"/>
    <property type="molecule type" value="Genomic_DNA"/>
</dbReference>
<dbReference type="InterPro" id="IPR016181">
    <property type="entry name" value="Acyl_CoA_acyltransferase"/>
</dbReference>
<dbReference type="AlphaFoldDB" id="A0A849BB47"/>
<feature type="domain" description="N-acetyltransferase" evidence="3">
    <location>
        <begin position="2"/>
        <end position="133"/>
    </location>
</feature>
<organism evidence="4 6">
    <name type="scientific">Cupriavidus gilardii</name>
    <dbReference type="NCBI Taxonomy" id="82541"/>
    <lineage>
        <taxon>Bacteria</taxon>
        <taxon>Pseudomonadati</taxon>
        <taxon>Pseudomonadota</taxon>
        <taxon>Betaproteobacteria</taxon>
        <taxon>Burkholderiales</taxon>
        <taxon>Burkholderiaceae</taxon>
        <taxon>Cupriavidus</taxon>
    </lineage>
</organism>
<evidence type="ECO:0000313" key="5">
    <source>
        <dbReference type="EMBL" id="USE80088.1"/>
    </source>
</evidence>
<keyword evidence="7" id="KW-1185">Reference proteome</keyword>
<sequence>MTDVWEASVRATHHFLTDADIDELRPLVLNQYLALVDSRVCSGDNGEIQGFVGVADGKIEMLFVAPQWQGRGIGKALLQYAVTRMGATLVDVNEQNPAATGFYQRMGFSVFDRSPLDGQGRPFPLLHMRLATPAQR</sequence>
<evidence type="ECO:0000313" key="6">
    <source>
        <dbReference type="Proteomes" id="UP000542973"/>
    </source>
</evidence>